<evidence type="ECO:0000259" key="2">
    <source>
        <dbReference type="Pfam" id="PF13569"/>
    </source>
</evidence>
<proteinExistence type="predicted"/>
<evidence type="ECO:0000313" key="4">
    <source>
        <dbReference type="Proteomes" id="UP000218505"/>
    </source>
</evidence>
<feature type="domain" description="DUF4132" evidence="2">
    <location>
        <begin position="729"/>
        <end position="889"/>
    </location>
</feature>
<gene>
    <name evidence="3" type="ORF">CNX65_21380</name>
</gene>
<dbReference type="InterPro" id="IPR025406">
    <property type="entry name" value="DUF4132"/>
</dbReference>
<organism evidence="3 4">
    <name type="scientific">Actinosynnema pretiosum</name>
    <dbReference type="NCBI Taxonomy" id="42197"/>
    <lineage>
        <taxon>Bacteria</taxon>
        <taxon>Bacillati</taxon>
        <taxon>Actinomycetota</taxon>
        <taxon>Actinomycetes</taxon>
        <taxon>Pseudonocardiales</taxon>
        <taxon>Pseudonocardiaceae</taxon>
        <taxon>Actinosynnema</taxon>
    </lineage>
</organism>
<accession>A0A290Z913</accession>
<feature type="compositionally biased region" description="Pro residues" evidence="1">
    <location>
        <begin position="337"/>
        <end position="348"/>
    </location>
</feature>
<protein>
    <recommendedName>
        <fullName evidence="2">DUF4132 domain-containing protein</fullName>
    </recommendedName>
</protein>
<evidence type="ECO:0000256" key="1">
    <source>
        <dbReference type="SAM" id="MobiDB-lite"/>
    </source>
</evidence>
<dbReference type="AlphaFoldDB" id="A0A290Z913"/>
<feature type="region of interest" description="Disordered" evidence="1">
    <location>
        <begin position="313"/>
        <end position="349"/>
    </location>
</feature>
<dbReference type="KEGG" id="apre:CNX65_21380"/>
<dbReference type="RefSeq" id="WP_096495353.1">
    <property type="nucleotide sequence ID" value="NZ_CP023445.1"/>
</dbReference>
<dbReference type="Proteomes" id="UP000218505">
    <property type="component" value="Chromosome"/>
</dbReference>
<keyword evidence="4" id="KW-1185">Reference proteome</keyword>
<feature type="compositionally biased region" description="Basic and acidic residues" evidence="1">
    <location>
        <begin position="21"/>
        <end position="32"/>
    </location>
</feature>
<dbReference type="EMBL" id="CP023445">
    <property type="protein sequence ID" value="ATE55520.1"/>
    <property type="molecule type" value="Genomic_DNA"/>
</dbReference>
<name>A0A290Z913_9PSEU</name>
<sequence length="972" mass="104072">MDATESTYTMGPALARHVLPRRGDGSAPEPRKTPGPADQALAADLCLRVRSRVPANPRLDAFLRGVPDPFGAAVLYRALDSLVTSHGKARAQRLLTRRWAADHGLPLAAEAVTAATALTLSHQHEPHPAPEDQTYHPFWTLDRGAVPLRHDLAHAPDEVRAAARDAIARHRTTPAARAIAAFLLPDEPAWTAELCAEIAAADPDTPGHDLALLVATVADRAQFETVVDRADPECLTSRPWALPTLVATLGPDDALPGLTRLLPALTAPQRAKVLDVVAEFPSDEALTLVLTTGAPAVQRKARDRFPVRAARLAPEPEPAPATRRITEADPADLPSPLVNPPWETPEPPAARLRVTDRPHERWLPGEREEWAARPLPEDFADPAGLPDWPEAVAALHAGALAWHQQFTLLLNAPEDVVTPVLATWRPDYPVHLADWAHRLAATHGHAASAFLRDAVKHVPRVAASALVPLADADTSKLLAAQLLRRTPPLAEITAYFTRHGAHALRPLLPALLGRPGPSRRAAEAALRLLAGPEHREPLLEMAAELGRADALRALLDAGPLDSLTPTAPPGWLNRAIPALPPVLVAGRALPEPAVRNLLHVLAAHPDARRAGLAPVKRVCAADSLARFGSALLHRWLAEGADPASTWVLQAQSDLADDRATAELAALVARWPGEGNHQRATTGLEVLAGTGTEEALRGLDRIARTAKFPVLRADATRRITEAARAVGLDAEQLADRLVPHGRPAAAVVRDQTKRLERAMVEGRTWSAAEFHGVLRANPLLRDLVDRLLWSTAGGTRFRVAEDGTAADLADTPVPLPDDTRLHVVHPLGLGADLPAWAELLADHEVVQPFPQLGRPVVALTAAERATSTLTRFDGAQAAPGALLALVRRGWRREDLGGGQSEPWLTKPLRGNVELVLHLDRGVPFGSFAGLPRIRLGALDLVEQGSPGPEPLFGDQDPVRLSEELAHVAAAATG</sequence>
<evidence type="ECO:0000313" key="3">
    <source>
        <dbReference type="EMBL" id="ATE55520.1"/>
    </source>
</evidence>
<feature type="region of interest" description="Disordered" evidence="1">
    <location>
        <begin position="1"/>
        <end position="37"/>
    </location>
</feature>
<reference evidence="3" key="1">
    <citation type="submission" date="2017-09" db="EMBL/GenBank/DDBJ databases">
        <title>Complete Genome Sequence of ansamitocin-producing Bacterium Actinosynnema pretiosum X47.</title>
        <authorList>
            <person name="Cao G."/>
            <person name="Zong G."/>
            <person name="Zhong C."/>
            <person name="Fu J."/>
        </authorList>
    </citation>
    <scope>NUCLEOTIDE SEQUENCE [LARGE SCALE GENOMIC DNA]</scope>
    <source>
        <strain evidence="3">X47</strain>
    </source>
</reference>
<dbReference type="Pfam" id="PF13569">
    <property type="entry name" value="DUF4132"/>
    <property type="match status" value="1"/>
</dbReference>